<evidence type="ECO:0000256" key="2">
    <source>
        <dbReference type="ARBA" id="ARBA00022801"/>
    </source>
</evidence>
<dbReference type="SUPFAM" id="SSF54637">
    <property type="entry name" value="Thioesterase/thiol ester dehydrase-isomerase"/>
    <property type="match status" value="1"/>
</dbReference>
<evidence type="ECO:0000256" key="3">
    <source>
        <dbReference type="PROSITE-ProRule" id="PRU01106"/>
    </source>
</evidence>
<dbReference type="CDD" id="cd03442">
    <property type="entry name" value="BFIT_BACH"/>
    <property type="match status" value="1"/>
</dbReference>
<dbReference type="EMBL" id="MGDB01000066">
    <property type="protein sequence ID" value="OGL41644.1"/>
    <property type="molecule type" value="Genomic_DNA"/>
</dbReference>
<dbReference type="InterPro" id="IPR033120">
    <property type="entry name" value="HOTDOG_ACOT"/>
</dbReference>
<proteinExistence type="inferred from homology"/>
<reference evidence="6 7" key="1">
    <citation type="journal article" date="2016" name="Nat. Commun.">
        <title>Thousands of microbial genomes shed light on interconnected biogeochemical processes in an aquifer system.</title>
        <authorList>
            <person name="Anantharaman K."/>
            <person name="Brown C.T."/>
            <person name="Hug L.A."/>
            <person name="Sharon I."/>
            <person name="Castelle C.J."/>
            <person name="Probst A.J."/>
            <person name="Thomas B.C."/>
            <person name="Singh A."/>
            <person name="Wilkins M.J."/>
            <person name="Karaoz U."/>
            <person name="Brodie E.L."/>
            <person name="Williams K.H."/>
            <person name="Hubbard S.S."/>
            <person name="Banfield J.F."/>
        </authorList>
    </citation>
    <scope>NUCLEOTIDE SEQUENCE [LARGE SCALE GENOMIC DNA]</scope>
</reference>
<name>A0A1F7RKZ9_9BACT</name>
<dbReference type="Gene3D" id="3.10.129.10">
    <property type="entry name" value="Hotdog Thioesterase"/>
    <property type="match status" value="1"/>
</dbReference>
<dbReference type="PROSITE" id="PS51770">
    <property type="entry name" value="HOTDOG_ACOT"/>
    <property type="match status" value="1"/>
</dbReference>
<feature type="domain" description="HotDog ACOT-type" evidence="5">
    <location>
        <begin position="10"/>
        <end position="122"/>
    </location>
</feature>
<dbReference type="InterPro" id="IPR006683">
    <property type="entry name" value="Thioestr_dom"/>
</dbReference>
<comment type="caution">
    <text evidence="6">The sequence shown here is derived from an EMBL/GenBank/DDBJ whole genome shotgun (WGS) entry which is preliminary data.</text>
</comment>
<dbReference type="GO" id="GO:0006637">
    <property type="term" value="P:acyl-CoA metabolic process"/>
    <property type="evidence" value="ECO:0007669"/>
    <property type="project" value="TreeGrafter"/>
</dbReference>
<organism evidence="6 7">
    <name type="scientific">Candidatus Schekmanbacteria bacterium GWA2_38_11</name>
    <dbReference type="NCBI Taxonomy" id="1817876"/>
    <lineage>
        <taxon>Bacteria</taxon>
        <taxon>Candidatus Schekmaniibacteriota</taxon>
    </lineage>
</organism>
<dbReference type="PANTHER" id="PTHR11049">
    <property type="entry name" value="ACYL COENZYME A THIOESTER HYDROLASE"/>
    <property type="match status" value="1"/>
</dbReference>
<feature type="compositionally biased region" description="Basic residues" evidence="4">
    <location>
        <begin position="150"/>
        <end position="159"/>
    </location>
</feature>
<evidence type="ECO:0000256" key="1">
    <source>
        <dbReference type="ARBA" id="ARBA00010458"/>
    </source>
</evidence>
<evidence type="ECO:0000313" key="7">
    <source>
        <dbReference type="Proteomes" id="UP000178526"/>
    </source>
</evidence>
<dbReference type="InterPro" id="IPR040170">
    <property type="entry name" value="Cytosol_ACT"/>
</dbReference>
<feature type="region of interest" description="Disordered" evidence="4">
    <location>
        <begin position="121"/>
        <end position="159"/>
    </location>
</feature>
<feature type="compositionally biased region" description="Basic and acidic residues" evidence="4">
    <location>
        <begin position="133"/>
        <end position="149"/>
    </location>
</feature>
<dbReference type="AlphaFoldDB" id="A0A1F7RKZ9"/>
<dbReference type="GO" id="GO:0052816">
    <property type="term" value="F:long-chain fatty acyl-CoA hydrolase activity"/>
    <property type="evidence" value="ECO:0007669"/>
    <property type="project" value="TreeGrafter"/>
</dbReference>
<sequence length="159" mass="17875">MKEAEAKYPEESATQMVEVVLPNDTNLLGNVLGGRVMHWIDIAGAVAARRHSRRPVVTASMDVLTFSHPIKLGEVAILEASLVYVGKSSMEVEVRVFSENQVTGERKQTSTANLTFVALDDNGKPTPVPKLKVRTEEQKRKLEEAEKRREMRKRFKTEI</sequence>
<dbReference type="Pfam" id="PF03061">
    <property type="entry name" value="4HBT"/>
    <property type="match status" value="1"/>
</dbReference>
<comment type="similarity">
    <text evidence="1">Belongs to the acyl coenzyme A hydrolase family.</text>
</comment>
<gene>
    <name evidence="6" type="ORF">A2042_03715</name>
</gene>
<evidence type="ECO:0000313" key="6">
    <source>
        <dbReference type="EMBL" id="OGL41644.1"/>
    </source>
</evidence>
<dbReference type="GO" id="GO:0005829">
    <property type="term" value="C:cytosol"/>
    <property type="evidence" value="ECO:0007669"/>
    <property type="project" value="TreeGrafter"/>
</dbReference>
<keyword evidence="2 3" id="KW-0378">Hydrolase</keyword>
<evidence type="ECO:0000256" key="4">
    <source>
        <dbReference type="SAM" id="MobiDB-lite"/>
    </source>
</evidence>
<protein>
    <submittedName>
        <fullName evidence="6">Acyl-CoA thioesterase</fullName>
    </submittedName>
</protein>
<evidence type="ECO:0000259" key="5">
    <source>
        <dbReference type="PROSITE" id="PS51770"/>
    </source>
</evidence>
<dbReference type="InterPro" id="IPR029069">
    <property type="entry name" value="HotDog_dom_sf"/>
</dbReference>
<dbReference type="Proteomes" id="UP000178526">
    <property type="component" value="Unassembled WGS sequence"/>
</dbReference>
<dbReference type="GO" id="GO:0009062">
    <property type="term" value="P:fatty acid catabolic process"/>
    <property type="evidence" value="ECO:0007669"/>
    <property type="project" value="TreeGrafter"/>
</dbReference>
<accession>A0A1F7RKZ9</accession>
<dbReference type="PANTHER" id="PTHR11049:SF24">
    <property type="entry name" value="CYTOSOLIC ACYL COENZYME A THIOESTER HYDROLASE"/>
    <property type="match status" value="1"/>
</dbReference>